<dbReference type="NCBIfam" id="TIGR00281">
    <property type="entry name" value="SMC-Scp complex subunit ScpB"/>
    <property type="match status" value="1"/>
</dbReference>
<dbReference type="Proteomes" id="UP000195137">
    <property type="component" value="Unassembled WGS sequence"/>
</dbReference>
<dbReference type="Gene3D" id="1.10.10.10">
    <property type="entry name" value="Winged helix-like DNA-binding domain superfamily/Winged helix DNA-binding domain"/>
    <property type="match status" value="2"/>
</dbReference>
<dbReference type="InterPro" id="IPR005234">
    <property type="entry name" value="ScpB_csome_segregation"/>
</dbReference>
<dbReference type="GO" id="GO:0051304">
    <property type="term" value="P:chromosome separation"/>
    <property type="evidence" value="ECO:0007669"/>
    <property type="project" value="InterPro"/>
</dbReference>
<evidence type="ECO:0000313" key="5">
    <source>
        <dbReference type="EMBL" id="OUJ18676.1"/>
    </source>
</evidence>
<dbReference type="PANTHER" id="PTHR34298:SF2">
    <property type="entry name" value="SEGREGATION AND CONDENSATION PROTEIN B"/>
    <property type="match status" value="1"/>
</dbReference>
<keyword evidence="2" id="KW-0132">Cell division</keyword>
<dbReference type="GO" id="GO:0051301">
    <property type="term" value="P:cell division"/>
    <property type="evidence" value="ECO:0007669"/>
    <property type="project" value="UniProtKB-KW"/>
</dbReference>
<dbReference type="InterPro" id="IPR036390">
    <property type="entry name" value="WH_DNA-bd_sf"/>
</dbReference>
<name>A0A1Y3GH30_9EURY</name>
<dbReference type="SUPFAM" id="SSF46785">
    <property type="entry name" value="Winged helix' DNA-binding domain"/>
    <property type="match status" value="2"/>
</dbReference>
<evidence type="ECO:0000256" key="2">
    <source>
        <dbReference type="ARBA" id="ARBA00022618"/>
    </source>
</evidence>
<keyword evidence="6" id="KW-1185">Reference proteome</keyword>
<proteinExistence type="predicted"/>
<organism evidence="5 6">
    <name type="scientific">Methanonatronarchaeum thermophilum</name>
    <dbReference type="NCBI Taxonomy" id="1927129"/>
    <lineage>
        <taxon>Archaea</taxon>
        <taxon>Methanobacteriati</taxon>
        <taxon>Methanobacteriota</taxon>
        <taxon>Methanonatronarchaeia</taxon>
        <taxon>Methanonatronarchaeales</taxon>
        <taxon>Methanonatronarchaeaceae</taxon>
        <taxon>Methanonatronarchaeum</taxon>
    </lineage>
</organism>
<dbReference type="InterPro" id="IPR036388">
    <property type="entry name" value="WH-like_DNA-bd_sf"/>
</dbReference>
<comment type="caution">
    <text evidence="5">The sequence shown here is derived from an EMBL/GenBank/DDBJ whole genome shotgun (WGS) entry which is preliminary data.</text>
</comment>
<evidence type="ECO:0000256" key="4">
    <source>
        <dbReference type="ARBA" id="ARBA00023306"/>
    </source>
</evidence>
<keyword evidence="1" id="KW-0963">Cytoplasm</keyword>
<dbReference type="RefSeq" id="WP_086636747.1">
    <property type="nucleotide sequence ID" value="NZ_MRZU01000003.1"/>
</dbReference>
<dbReference type="PIRSF" id="PIRSF019345">
    <property type="entry name" value="ScpB"/>
    <property type="match status" value="1"/>
</dbReference>
<sequence>MDKQKIVEAALFTAGNPLNAKEISKTTGIPTKKVKKHLKNLTQKYKERDTAIEIKSVNKKYVMQINPKYSEEVMNLAPIEISTPVLRTLSVIAFQQPVSQSEIVDIRGNKAYNHIKELTEMGFVNAKPYGRTKLLQTTNGFSEYFGIEGKTPEEVRNALTEKFDPVTLEDFLD</sequence>
<gene>
    <name evidence="5" type="ORF">AMET1_0323</name>
</gene>
<protein>
    <submittedName>
        <fullName evidence="5">Chromosome segregation and condensation protein B</fullName>
    </submittedName>
</protein>
<evidence type="ECO:0000256" key="1">
    <source>
        <dbReference type="ARBA" id="ARBA00022490"/>
    </source>
</evidence>
<dbReference type="OrthoDB" id="8628at2157"/>
<dbReference type="AlphaFoldDB" id="A0A1Y3GH30"/>
<dbReference type="Pfam" id="PF04079">
    <property type="entry name" value="SMC_ScpB"/>
    <property type="match status" value="1"/>
</dbReference>
<accession>A0A1Y3GH30</accession>
<keyword evidence="3" id="KW-0159">Chromosome partition</keyword>
<reference evidence="5 6" key="1">
    <citation type="submission" date="2016-12" db="EMBL/GenBank/DDBJ databases">
        <title>Discovery of methanogenic haloarchaea.</title>
        <authorList>
            <person name="Sorokin D.Y."/>
            <person name="Makarova K.S."/>
            <person name="Abbas B."/>
            <person name="Ferrer M."/>
            <person name="Golyshin P.N."/>
        </authorList>
    </citation>
    <scope>NUCLEOTIDE SEQUENCE [LARGE SCALE GENOMIC DNA]</scope>
    <source>
        <strain evidence="5">AMET1</strain>
    </source>
</reference>
<evidence type="ECO:0000256" key="3">
    <source>
        <dbReference type="ARBA" id="ARBA00022829"/>
    </source>
</evidence>
<dbReference type="EMBL" id="MRZU01000003">
    <property type="protein sequence ID" value="OUJ18676.1"/>
    <property type="molecule type" value="Genomic_DNA"/>
</dbReference>
<evidence type="ECO:0000313" key="6">
    <source>
        <dbReference type="Proteomes" id="UP000195137"/>
    </source>
</evidence>
<dbReference type="PANTHER" id="PTHR34298">
    <property type="entry name" value="SEGREGATION AND CONDENSATION PROTEIN B"/>
    <property type="match status" value="1"/>
</dbReference>
<keyword evidence="4" id="KW-0131">Cell cycle</keyword>